<proteinExistence type="predicted"/>
<accession>A0A7J7JEG6</accession>
<keyword evidence="2" id="KW-1185">Reference proteome</keyword>
<evidence type="ECO:0000313" key="1">
    <source>
        <dbReference type="EMBL" id="KAF6023768.1"/>
    </source>
</evidence>
<dbReference type="Proteomes" id="UP000593567">
    <property type="component" value="Unassembled WGS sequence"/>
</dbReference>
<name>A0A7J7JEG6_BUGNE</name>
<reference evidence="1" key="1">
    <citation type="submission" date="2020-06" db="EMBL/GenBank/DDBJ databases">
        <title>Draft genome of Bugula neritina, a colonial animal packing powerful symbionts and potential medicines.</title>
        <authorList>
            <person name="Rayko M."/>
        </authorList>
    </citation>
    <scope>NUCLEOTIDE SEQUENCE [LARGE SCALE GENOMIC DNA]</scope>
    <source>
        <strain evidence="1">Kwan_BN1</strain>
    </source>
</reference>
<comment type="caution">
    <text evidence="1">The sequence shown here is derived from an EMBL/GenBank/DDBJ whole genome shotgun (WGS) entry which is preliminary data.</text>
</comment>
<evidence type="ECO:0000313" key="2">
    <source>
        <dbReference type="Proteomes" id="UP000593567"/>
    </source>
</evidence>
<dbReference type="OrthoDB" id="5977719at2759"/>
<organism evidence="1 2">
    <name type="scientific">Bugula neritina</name>
    <name type="common">Brown bryozoan</name>
    <name type="synonym">Sertularia neritina</name>
    <dbReference type="NCBI Taxonomy" id="10212"/>
    <lineage>
        <taxon>Eukaryota</taxon>
        <taxon>Metazoa</taxon>
        <taxon>Spiralia</taxon>
        <taxon>Lophotrochozoa</taxon>
        <taxon>Bryozoa</taxon>
        <taxon>Gymnolaemata</taxon>
        <taxon>Cheilostomatida</taxon>
        <taxon>Flustrina</taxon>
        <taxon>Buguloidea</taxon>
        <taxon>Bugulidae</taxon>
        <taxon>Bugula</taxon>
    </lineage>
</organism>
<sequence length="213" mass="25167">MLSIFNGKAWPRYSSYTVEELNGRDEEYLAVLQANINRDYVKEVRLFYMDESSLQTLKSRILSNKHKIVPVKRERKLHMADFFTYSSRHLIDKPVIAMNSDIMLGDGFEYIDTERMRDEKVLYSLTRHANGRCYMLDVAGMLWTFRNVLKFTVRNPCRVLLTYHYHCSKVHGPAESTSNEYSIVKIPTMNWVWRNVLDSFTPIESNLSYREKV</sequence>
<dbReference type="EMBL" id="VXIV02002667">
    <property type="protein sequence ID" value="KAF6023768.1"/>
    <property type="molecule type" value="Genomic_DNA"/>
</dbReference>
<dbReference type="AlphaFoldDB" id="A0A7J7JEG6"/>
<gene>
    <name evidence="1" type="ORF">EB796_017942</name>
</gene>
<dbReference type="PANTHER" id="PTHR40743:SF1">
    <property type="entry name" value="POSSIBLE GLYCOSYLTRANSFERASE"/>
    <property type="match status" value="1"/>
</dbReference>
<protein>
    <submittedName>
        <fullName evidence="1">Uncharacterized protein</fullName>
    </submittedName>
</protein>
<dbReference type="PANTHER" id="PTHR40743">
    <property type="entry name" value="NUCLEOTIDE-DIPHOSPHO-SUGAR TRANSFERASE CONTAINING PROTEIN"/>
    <property type="match status" value="1"/>
</dbReference>